<dbReference type="RefSeq" id="WP_380901851.1">
    <property type="nucleotide sequence ID" value="NZ_JBHUFU010000011.1"/>
</dbReference>
<evidence type="ECO:0000256" key="1">
    <source>
        <dbReference type="SAM" id="Phobius"/>
    </source>
</evidence>
<proteinExistence type="predicted"/>
<keyword evidence="1" id="KW-1133">Transmembrane helix</keyword>
<keyword evidence="3" id="KW-1185">Reference proteome</keyword>
<organism evidence="2 3">
    <name type="scientific">Streptomyces desertarenae</name>
    <dbReference type="NCBI Taxonomy" id="2666184"/>
    <lineage>
        <taxon>Bacteria</taxon>
        <taxon>Bacillati</taxon>
        <taxon>Actinomycetota</taxon>
        <taxon>Actinomycetes</taxon>
        <taxon>Kitasatosporales</taxon>
        <taxon>Streptomycetaceae</taxon>
        <taxon>Streptomyces</taxon>
    </lineage>
</organism>
<feature type="transmembrane region" description="Helical" evidence="1">
    <location>
        <begin position="53"/>
        <end position="72"/>
    </location>
</feature>
<reference evidence="3" key="1">
    <citation type="journal article" date="2019" name="Int. J. Syst. Evol. Microbiol.">
        <title>The Global Catalogue of Microorganisms (GCM) 10K type strain sequencing project: providing services to taxonomists for standard genome sequencing and annotation.</title>
        <authorList>
            <consortium name="The Broad Institute Genomics Platform"/>
            <consortium name="The Broad Institute Genome Sequencing Center for Infectious Disease"/>
            <person name="Wu L."/>
            <person name="Ma J."/>
        </authorList>
    </citation>
    <scope>NUCLEOTIDE SEQUENCE [LARGE SCALE GENOMIC DNA]</scope>
    <source>
        <strain evidence="3">CGMCC 4.7455</strain>
    </source>
</reference>
<keyword evidence="1" id="KW-0472">Membrane</keyword>
<evidence type="ECO:0000313" key="3">
    <source>
        <dbReference type="Proteomes" id="UP001597365"/>
    </source>
</evidence>
<dbReference type="EMBL" id="JBHUFU010000011">
    <property type="protein sequence ID" value="MFD1831679.1"/>
    <property type="molecule type" value="Genomic_DNA"/>
</dbReference>
<evidence type="ECO:0000313" key="2">
    <source>
        <dbReference type="EMBL" id="MFD1831679.1"/>
    </source>
</evidence>
<gene>
    <name evidence="2" type="ORF">ACFSJS_18770</name>
</gene>
<accession>A0ABW4PMZ3</accession>
<keyword evidence="1" id="KW-0812">Transmembrane</keyword>
<dbReference type="Proteomes" id="UP001597365">
    <property type="component" value="Unassembled WGS sequence"/>
</dbReference>
<feature type="transmembrane region" description="Helical" evidence="1">
    <location>
        <begin position="21"/>
        <end position="41"/>
    </location>
</feature>
<protein>
    <submittedName>
        <fullName evidence="2">Uncharacterized protein</fullName>
    </submittedName>
</protein>
<name>A0ABW4PMZ3_9ACTN</name>
<sequence length="76" mass="7857">MTTNTGMPRRDRDHHELHTAILLLALTVGLLITAAAVYLALAHPTLTGPLGVGAAVLGALAGTAGTLAHPVLRHRH</sequence>
<comment type="caution">
    <text evidence="2">The sequence shown here is derived from an EMBL/GenBank/DDBJ whole genome shotgun (WGS) entry which is preliminary data.</text>
</comment>